<dbReference type="Pfam" id="PF14716">
    <property type="entry name" value="HHH_8"/>
    <property type="match status" value="1"/>
</dbReference>
<dbReference type="InterPro" id="IPR036420">
    <property type="entry name" value="BRCT_dom_sf"/>
</dbReference>
<feature type="active site" description="Nucleophile; Schiff-base intermediate with DNA; for 5'-dRP lyase activity" evidence="15">
    <location>
        <position position="246"/>
    </location>
</feature>
<evidence type="ECO:0000256" key="6">
    <source>
        <dbReference type="ARBA" id="ARBA00022695"/>
    </source>
</evidence>
<dbReference type="InterPro" id="IPR027421">
    <property type="entry name" value="DNA_pol_lamdba_lyase_dom_sf"/>
</dbReference>
<dbReference type="GO" id="GO:0005634">
    <property type="term" value="C:nucleus"/>
    <property type="evidence" value="ECO:0007669"/>
    <property type="project" value="UniProtKB-SubCell"/>
</dbReference>
<protein>
    <recommendedName>
        <fullName evidence="16">DNA polymerase</fullName>
        <ecNumber evidence="16">2.7.7.7</ecNumber>
    </recommendedName>
</protein>
<dbReference type="FunFam" id="3.30.460.10:FF:000020">
    <property type="entry name" value="DNA polymerase lambda"/>
    <property type="match status" value="1"/>
</dbReference>
<dbReference type="Gene3D" id="3.30.210.10">
    <property type="entry name" value="DNA polymerase, thumb domain"/>
    <property type="match status" value="1"/>
</dbReference>
<dbReference type="SUPFAM" id="SSF81301">
    <property type="entry name" value="Nucleotidyltransferase"/>
    <property type="match status" value="1"/>
</dbReference>
<evidence type="ECO:0000256" key="2">
    <source>
        <dbReference type="ARBA" id="ARBA00004123"/>
    </source>
</evidence>
<dbReference type="InterPro" id="IPR028207">
    <property type="entry name" value="DNA_pol_B_palm_palm"/>
</dbReference>
<keyword evidence="10 16" id="KW-0239">DNA-directed DNA polymerase</keyword>
<comment type="cofactor">
    <cofactor evidence="1">
        <name>Mn(2+)</name>
        <dbReference type="ChEBI" id="CHEBI:29035"/>
    </cofactor>
</comment>
<evidence type="ECO:0000256" key="15">
    <source>
        <dbReference type="PIRSR" id="PIRSR622312-50"/>
    </source>
</evidence>
<organism evidence="19 21">
    <name type="scientific">Rotaria magnacalcarata</name>
    <dbReference type="NCBI Taxonomy" id="392030"/>
    <lineage>
        <taxon>Eukaryota</taxon>
        <taxon>Metazoa</taxon>
        <taxon>Spiralia</taxon>
        <taxon>Gnathifera</taxon>
        <taxon>Rotifera</taxon>
        <taxon>Eurotatoria</taxon>
        <taxon>Bdelloidea</taxon>
        <taxon>Philodinida</taxon>
        <taxon>Philodinidae</taxon>
        <taxon>Rotaria</taxon>
    </lineage>
</organism>
<evidence type="ECO:0000313" key="21">
    <source>
        <dbReference type="Proteomes" id="UP000663834"/>
    </source>
</evidence>
<evidence type="ECO:0000313" key="19">
    <source>
        <dbReference type="EMBL" id="CAF1680605.1"/>
    </source>
</evidence>
<evidence type="ECO:0000256" key="17">
    <source>
        <dbReference type="SAM" id="MobiDB-lite"/>
    </source>
</evidence>
<proteinExistence type="inferred from homology"/>
<dbReference type="GO" id="GO:0016829">
    <property type="term" value="F:lyase activity"/>
    <property type="evidence" value="ECO:0007669"/>
    <property type="project" value="UniProtKB-KW"/>
</dbReference>
<keyword evidence="8" id="KW-0479">Metal-binding</keyword>
<evidence type="ECO:0000259" key="18">
    <source>
        <dbReference type="PROSITE" id="PS50172"/>
    </source>
</evidence>
<dbReference type="InterPro" id="IPR018944">
    <property type="entry name" value="DNA_pol_lambd_fingers_domain"/>
</dbReference>
<dbReference type="Gene3D" id="3.40.50.10190">
    <property type="entry name" value="BRCT domain"/>
    <property type="match status" value="1"/>
</dbReference>
<reference evidence="19" key="1">
    <citation type="submission" date="2021-02" db="EMBL/GenBank/DDBJ databases">
        <authorList>
            <person name="Nowell W R."/>
        </authorList>
    </citation>
    <scope>NUCLEOTIDE SEQUENCE</scope>
</reference>
<keyword evidence="13 16" id="KW-0539">Nucleus</keyword>
<dbReference type="GO" id="GO:0006303">
    <property type="term" value="P:double-strand break repair via nonhomologous end joining"/>
    <property type="evidence" value="ECO:0007669"/>
    <property type="project" value="TreeGrafter"/>
</dbReference>
<dbReference type="Proteomes" id="UP000663834">
    <property type="component" value="Unassembled WGS sequence"/>
</dbReference>
<dbReference type="Gene3D" id="1.10.150.20">
    <property type="entry name" value="5' to 3' exonuclease, C-terminal subdomain"/>
    <property type="match status" value="1"/>
</dbReference>
<dbReference type="Pfam" id="PF10391">
    <property type="entry name" value="DNA_pol_lambd_f"/>
    <property type="match status" value="1"/>
</dbReference>
<dbReference type="PANTHER" id="PTHR11276:SF28">
    <property type="entry name" value="DNA POLYMERASE LAMBDA"/>
    <property type="match status" value="1"/>
</dbReference>
<dbReference type="SUPFAM" id="SSF81585">
    <property type="entry name" value="PsbU/PolX domain-like"/>
    <property type="match status" value="1"/>
</dbReference>
<evidence type="ECO:0000256" key="8">
    <source>
        <dbReference type="ARBA" id="ARBA00022723"/>
    </source>
</evidence>
<keyword evidence="11 16" id="KW-0234">DNA repair</keyword>
<dbReference type="GO" id="GO:0003887">
    <property type="term" value="F:DNA-directed DNA polymerase activity"/>
    <property type="evidence" value="ECO:0007669"/>
    <property type="project" value="UniProtKB-UniRule"/>
</dbReference>
<comment type="function">
    <text evidence="16">DNA polymerase that functions in several pathways of DNA repair. Involved in base excision repair (BER) responsible for repair of lesions that give rise to abasic (AP) sites in DNA. Also contributes to DNA double-strand break repair by non-homologous end joining and homologous recombination. Has both template-dependent and template-independent (terminal transferase) DNA polymerase activities. Has also a 5'-deoxyribose-5-phosphate lyase (dRP lyase) activity.</text>
</comment>
<comment type="subcellular location">
    <subcellularLocation>
        <location evidence="2 16">Nucleus</location>
    </subcellularLocation>
</comment>
<evidence type="ECO:0000256" key="14">
    <source>
        <dbReference type="ARBA" id="ARBA00049244"/>
    </source>
</evidence>
<evidence type="ECO:0000256" key="1">
    <source>
        <dbReference type="ARBA" id="ARBA00001936"/>
    </source>
</evidence>
<dbReference type="Gene3D" id="3.30.460.10">
    <property type="entry name" value="Beta Polymerase, domain 2"/>
    <property type="match status" value="1"/>
</dbReference>
<gene>
    <name evidence="19" type="ORF">KQP761_LOCUS36478</name>
    <name evidence="20" type="ORF">XDN619_LOCUS31964</name>
</gene>
<dbReference type="InterPro" id="IPR002008">
    <property type="entry name" value="DNA_pol_X_beta-like"/>
</dbReference>
<keyword evidence="6 16" id="KW-0548">Nucleotidyltransferase</keyword>
<feature type="domain" description="BRCT" evidence="18">
    <location>
        <begin position="36"/>
        <end position="100"/>
    </location>
</feature>
<dbReference type="InterPro" id="IPR022312">
    <property type="entry name" value="DNA_pol_X"/>
</dbReference>
<evidence type="ECO:0000256" key="7">
    <source>
        <dbReference type="ARBA" id="ARBA00022705"/>
    </source>
</evidence>
<keyword evidence="9 16" id="KW-0227">DNA damage</keyword>
<accession>A0A816H2M7</accession>
<dbReference type="InterPro" id="IPR010996">
    <property type="entry name" value="HHH_MUS81"/>
</dbReference>
<evidence type="ECO:0000256" key="12">
    <source>
        <dbReference type="ARBA" id="ARBA00023239"/>
    </source>
</evidence>
<evidence type="ECO:0000256" key="9">
    <source>
        <dbReference type="ARBA" id="ARBA00022763"/>
    </source>
</evidence>
<sequence length="519" mass="58580">MQLYARMADDISLPTVVSFLRVGKRRLEIFQKACIKFGLSVVDHNSHNSFILIDDELDFISASKALKSSSFSSSSILIRTQWLSDSIKQNKLLPHQSYILHANLPQSVSSVIETCNSSNRNETITHGSSIKRERSISSSASDTDEESNSKKRNIEIQPIQPGDLPSTTGIWLCSEASSSTSINGNPNEKIIEKLKEMSKLYLITNDKGRSIAYQKAIEALKRCTHPIRSYEEIKALPYVKQSLADKIWEIIRTNGLVKLTAFQSRDDVATLGLFAGVWGAGAETTKQWFAQGFRTLDDLRKRARLTRAQQIGLKYYDDFNARIPRDEVTRIETIVKQTANEAVPGLMMETCGSYRRLKPSCGDIDILITFKDGKRHLHESILSPLIDKLKAIEFLTDDLINHSETSSSTGNNSEQMTYFGVCRLPEPGSLHRRIDLIFIPANEWACSLLYFTGSAMFNRSMRRLARRLNMSLSQHGLYNGVVRKGVEKIHAGQALHTPTEESIFQYLNLPYRAPEDRDH</sequence>
<dbReference type="EC" id="2.7.7.7" evidence="16"/>
<evidence type="ECO:0000256" key="3">
    <source>
        <dbReference type="ARBA" id="ARBA00008323"/>
    </source>
</evidence>
<dbReference type="InterPro" id="IPR002054">
    <property type="entry name" value="DNA-dir_DNA_pol_X"/>
</dbReference>
<keyword evidence="5 16" id="KW-0808">Transferase</keyword>
<dbReference type="FunFam" id="1.10.150.110:FF:000005">
    <property type="entry name" value="DNA polymerase POL4"/>
    <property type="match status" value="1"/>
</dbReference>
<dbReference type="FunFam" id="1.10.150.20:FF:000010">
    <property type="entry name" value="DNA polymerase lambda"/>
    <property type="match status" value="1"/>
</dbReference>
<evidence type="ECO:0000313" key="20">
    <source>
        <dbReference type="EMBL" id="CAF2185003.1"/>
    </source>
</evidence>
<dbReference type="SUPFAM" id="SSF47802">
    <property type="entry name" value="DNA polymerase beta, N-terminal domain-like"/>
    <property type="match status" value="1"/>
</dbReference>
<dbReference type="AlphaFoldDB" id="A0A816H2M7"/>
<keyword evidence="7" id="KW-0235">DNA replication</keyword>
<evidence type="ECO:0000256" key="11">
    <source>
        <dbReference type="ARBA" id="ARBA00023204"/>
    </source>
</evidence>
<dbReference type="OrthoDB" id="205514at2759"/>
<evidence type="ECO:0000256" key="5">
    <source>
        <dbReference type="ARBA" id="ARBA00022679"/>
    </source>
</evidence>
<feature type="region of interest" description="Disordered" evidence="17">
    <location>
        <begin position="119"/>
        <end position="165"/>
    </location>
</feature>
<dbReference type="SMART" id="SM00483">
    <property type="entry name" value="POLXc"/>
    <property type="match status" value="1"/>
</dbReference>
<comment type="caution">
    <text evidence="19">The sequence shown here is derived from an EMBL/GenBank/DDBJ whole genome shotgun (WGS) entry which is preliminary data.</text>
</comment>
<dbReference type="InterPro" id="IPR029398">
    <property type="entry name" value="PolB_thumb"/>
</dbReference>
<keyword evidence="12" id="KW-0456">Lyase</keyword>
<evidence type="ECO:0000256" key="13">
    <source>
        <dbReference type="ARBA" id="ARBA00023242"/>
    </source>
</evidence>
<dbReference type="GO" id="GO:0003677">
    <property type="term" value="F:DNA binding"/>
    <property type="evidence" value="ECO:0007669"/>
    <property type="project" value="UniProtKB-UniRule"/>
</dbReference>
<dbReference type="InterPro" id="IPR001357">
    <property type="entry name" value="BRCT_dom"/>
</dbReference>
<dbReference type="PANTHER" id="PTHR11276">
    <property type="entry name" value="DNA POLYMERASE TYPE-X FAMILY MEMBER"/>
    <property type="match status" value="1"/>
</dbReference>
<keyword evidence="4" id="KW-0237">DNA synthesis</keyword>
<comment type="similarity">
    <text evidence="3 16">Belongs to the DNA polymerase type-X family.</text>
</comment>
<dbReference type="Pfam" id="PF14791">
    <property type="entry name" value="DNA_pol_B_thumb"/>
    <property type="match status" value="1"/>
</dbReference>
<dbReference type="EMBL" id="CAJNOW010020642">
    <property type="protein sequence ID" value="CAF1680605.1"/>
    <property type="molecule type" value="Genomic_DNA"/>
</dbReference>
<dbReference type="PRINTS" id="PR00870">
    <property type="entry name" value="DNAPOLXBETA"/>
</dbReference>
<dbReference type="InterPro" id="IPR037160">
    <property type="entry name" value="DNA_Pol_thumb_sf"/>
</dbReference>
<dbReference type="Pfam" id="PF14792">
    <property type="entry name" value="DNA_pol_B_palm"/>
    <property type="match status" value="1"/>
</dbReference>
<evidence type="ECO:0000256" key="4">
    <source>
        <dbReference type="ARBA" id="ARBA00022634"/>
    </source>
</evidence>
<evidence type="ECO:0000256" key="10">
    <source>
        <dbReference type="ARBA" id="ARBA00022932"/>
    </source>
</evidence>
<dbReference type="InterPro" id="IPR043519">
    <property type="entry name" value="NT_sf"/>
</dbReference>
<dbReference type="EMBL" id="CAJNRG010015887">
    <property type="protein sequence ID" value="CAF2185003.1"/>
    <property type="molecule type" value="Genomic_DNA"/>
</dbReference>
<dbReference type="PROSITE" id="PS50172">
    <property type="entry name" value="BRCT"/>
    <property type="match status" value="1"/>
</dbReference>
<evidence type="ECO:0000256" key="16">
    <source>
        <dbReference type="RuleBase" id="RU366014"/>
    </source>
</evidence>
<dbReference type="PRINTS" id="PR00869">
    <property type="entry name" value="DNAPOLX"/>
</dbReference>
<dbReference type="SUPFAM" id="SSF52113">
    <property type="entry name" value="BRCT domain"/>
    <property type="match status" value="1"/>
</dbReference>
<dbReference type="Proteomes" id="UP000663887">
    <property type="component" value="Unassembled WGS sequence"/>
</dbReference>
<dbReference type="GO" id="GO:0046872">
    <property type="term" value="F:metal ion binding"/>
    <property type="evidence" value="ECO:0007669"/>
    <property type="project" value="UniProtKB-UniRule"/>
</dbReference>
<dbReference type="Gene3D" id="1.10.150.110">
    <property type="entry name" value="DNA polymerase beta, N-terminal domain-like"/>
    <property type="match status" value="1"/>
</dbReference>
<name>A0A816H2M7_9BILA</name>
<comment type="catalytic activity">
    <reaction evidence="14 16">
        <text>DNA(n) + a 2'-deoxyribonucleoside 5'-triphosphate = DNA(n+1) + diphosphate</text>
        <dbReference type="Rhea" id="RHEA:22508"/>
        <dbReference type="Rhea" id="RHEA-COMP:17339"/>
        <dbReference type="Rhea" id="RHEA-COMP:17340"/>
        <dbReference type="ChEBI" id="CHEBI:33019"/>
        <dbReference type="ChEBI" id="CHEBI:61560"/>
        <dbReference type="ChEBI" id="CHEBI:173112"/>
        <dbReference type="EC" id="2.7.7.7"/>
    </reaction>
</comment>
<dbReference type="CDD" id="cd00141">
    <property type="entry name" value="NT_POLXc"/>
    <property type="match status" value="1"/>
</dbReference>